<feature type="domain" description="DUF4440" evidence="1">
    <location>
        <begin position="7"/>
        <end position="105"/>
    </location>
</feature>
<dbReference type="InterPro" id="IPR032710">
    <property type="entry name" value="NTF2-like_dom_sf"/>
</dbReference>
<evidence type="ECO:0000259" key="1">
    <source>
        <dbReference type="Pfam" id="PF14534"/>
    </source>
</evidence>
<dbReference type="Gene3D" id="3.10.450.50">
    <property type="match status" value="1"/>
</dbReference>
<evidence type="ECO:0000313" key="5">
    <source>
        <dbReference type="Proteomes" id="UP000651738"/>
    </source>
</evidence>
<evidence type="ECO:0000313" key="3">
    <source>
        <dbReference type="EMBL" id="MBH8580187.1"/>
    </source>
</evidence>
<gene>
    <name evidence="2" type="ORF">HPA02_31910</name>
    <name evidence="3" type="ORF">I7V36_08790</name>
</gene>
<keyword evidence="4" id="KW-1185">Reference proteome</keyword>
<dbReference type="InterPro" id="IPR027843">
    <property type="entry name" value="DUF4440"/>
</dbReference>
<dbReference type="EMBL" id="JAEDAF010000007">
    <property type="protein sequence ID" value="MBH8580187.1"/>
    <property type="molecule type" value="Genomic_DNA"/>
</dbReference>
<evidence type="ECO:0000313" key="4">
    <source>
        <dbReference type="Proteomes" id="UP000321275"/>
    </source>
</evidence>
<dbReference type="SUPFAM" id="SSF54427">
    <property type="entry name" value="NTF2-like"/>
    <property type="match status" value="1"/>
</dbReference>
<sequence>MEAFQTIESFERELVDPTIRKDARRISELLSDEFMEFGSSGEVVKKNDVLNSAERPGKISYQLSDFDFKMLGNTHVLVTYRSVTSSQVVALRSSIWAKEYGGWKMMHHQSTVVPSGI</sequence>
<accession>A0A510XBU3</accession>
<organism evidence="2 4">
    <name type="scientific">Bisbaumannia pacifica</name>
    <dbReference type="NCBI Taxonomy" id="77098"/>
    <lineage>
        <taxon>Bacteria</taxon>
        <taxon>Pseudomonadati</taxon>
        <taxon>Pseudomonadota</taxon>
        <taxon>Gammaproteobacteria</taxon>
        <taxon>Oceanospirillales</taxon>
        <taxon>Halomonadaceae</taxon>
        <taxon>Bisbaumannia</taxon>
    </lineage>
</organism>
<reference evidence="3 5" key="2">
    <citation type="submission" date="2020-12" db="EMBL/GenBank/DDBJ databases">
        <title>Draft genome sequence of Halomonas pacifica strain CARE-V15.</title>
        <authorList>
            <person name="Vignesh N."/>
            <person name="Thabitha A."/>
            <person name="Saravanan R."/>
            <person name="Manigandan V."/>
        </authorList>
    </citation>
    <scope>NUCLEOTIDE SEQUENCE [LARGE SCALE GENOMIC DNA]</scope>
    <source>
        <strain evidence="3 5">CARE-V15</strain>
    </source>
</reference>
<dbReference type="AlphaFoldDB" id="A0A510XBU3"/>
<dbReference type="EMBL" id="BJUK01000055">
    <property type="protein sequence ID" value="GEK48908.1"/>
    <property type="molecule type" value="Genomic_DNA"/>
</dbReference>
<protein>
    <submittedName>
        <fullName evidence="3">DUF4440 domain-containing protein</fullName>
    </submittedName>
</protein>
<dbReference type="OrthoDB" id="121974at2"/>
<dbReference type="Proteomes" id="UP000651738">
    <property type="component" value="Unassembled WGS sequence"/>
</dbReference>
<name>A0A510XBU3_9GAMM</name>
<reference evidence="2 4" key="1">
    <citation type="submission" date="2019-07" db="EMBL/GenBank/DDBJ databases">
        <title>Whole genome shotgun sequence of Halomonas pacifica NBRC 102220.</title>
        <authorList>
            <person name="Hosoyama A."/>
            <person name="Uohara A."/>
            <person name="Ohji S."/>
            <person name="Ichikawa N."/>
        </authorList>
    </citation>
    <scope>NUCLEOTIDE SEQUENCE [LARGE SCALE GENOMIC DNA]</scope>
    <source>
        <strain evidence="2 4">NBRC 102220</strain>
    </source>
</reference>
<dbReference type="Proteomes" id="UP000321275">
    <property type="component" value="Unassembled WGS sequence"/>
</dbReference>
<dbReference type="RefSeq" id="WP_146804231.1">
    <property type="nucleotide sequence ID" value="NZ_BJUK01000055.1"/>
</dbReference>
<comment type="caution">
    <text evidence="2">The sequence shown here is derived from an EMBL/GenBank/DDBJ whole genome shotgun (WGS) entry which is preliminary data.</text>
</comment>
<dbReference type="Pfam" id="PF14534">
    <property type="entry name" value="DUF4440"/>
    <property type="match status" value="1"/>
</dbReference>
<proteinExistence type="predicted"/>
<evidence type="ECO:0000313" key="2">
    <source>
        <dbReference type="EMBL" id="GEK48908.1"/>
    </source>
</evidence>